<evidence type="ECO:0000259" key="1">
    <source>
        <dbReference type="Pfam" id="PF18735"/>
    </source>
</evidence>
<dbReference type="Proteomes" id="UP000199470">
    <property type="component" value="Unassembled WGS sequence"/>
</dbReference>
<organism evidence="2 3">
    <name type="scientific">Rugamonas rubra</name>
    <dbReference type="NCBI Taxonomy" id="758825"/>
    <lineage>
        <taxon>Bacteria</taxon>
        <taxon>Pseudomonadati</taxon>
        <taxon>Pseudomonadota</taxon>
        <taxon>Betaproteobacteria</taxon>
        <taxon>Burkholderiales</taxon>
        <taxon>Oxalobacteraceae</taxon>
        <taxon>Telluria group</taxon>
        <taxon>Rugamonas</taxon>
    </lineage>
</organism>
<dbReference type="STRING" id="758825.SAMN02982985_05162"/>
<gene>
    <name evidence="2" type="ORF">SAMN02982985_05162</name>
</gene>
<feature type="domain" description="RiboL-PSP-HEPN" evidence="1">
    <location>
        <begin position="14"/>
        <end position="171"/>
    </location>
</feature>
<dbReference type="OrthoDB" id="291940at2"/>
<sequence length="202" mass="22544">MRNSLTLFNSNIAQAREISVLYDYLVATVAIPQQFDDLLRSQLVYAVSAFDKLMHDLVRIGMVQSFMGVRPRTGKYLSEPISMQVHTEMVQATIPPKEHVFEQALFRKFKVVSFQDPAKIADGLSYIWDESQKWQKIAASLGMPDAAVRTRLKLIADRRNAIVHEADIDPSTNTKFPIGKVESEGSLDFLGACGNAIANLVA</sequence>
<accession>A0A1I4TC28</accession>
<evidence type="ECO:0000313" key="2">
    <source>
        <dbReference type="EMBL" id="SFM74338.1"/>
    </source>
</evidence>
<reference evidence="2 3" key="1">
    <citation type="submission" date="2016-10" db="EMBL/GenBank/DDBJ databases">
        <authorList>
            <person name="de Groot N.N."/>
        </authorList>
    </citation>
    <scope>NUCLEOTIDE SEQUENCE [LARGE SCALE GENOMIC DNA]</scope>
    <source>
        <strain evidence="2 3">ATCC 43154</strain>
    </source>
</reference>
<name>A0A1I4TC28_9BURK</name>
<proteinExistence type="predicted"/>
<dbReference type="Pfam" id="PF18735">
    <property type="entry name" value="HEPN_RiboL-PSP"/>
    <property type="match status" value="1"/>
</dbReference>
<dbReference type="EMBL" id="FOTW01000030">
    <property type="protein sequence ID" value="SFM74338.1"/>
    <property type="molecule type" value="Genomic_DNA"/>
</dbReference>
<protein>
    <recommendedName>
        <fullName evidence="1">RiboL-PSP-HEPN domain-containing protein</fullName>
    </recommendedName>
</protein>
<dbReference type="RefSeq" id="WP_093390566.1">
    <property type="nucleotide sequence ID" value="NZ_FOTW01000030.1"/>
</dbReference>
<keyword evidence="3" id="KW-1185">Reference proteome</keyword>
<dbReference type="AlphaFoldDB" id="A0A1I4TC28"/>
<dbReference type="InterPro" id="IPR041519">
    <property type="entry name" value="HEPN_RiboL-PSP"/>
</dbReference>
<evidence type="ECO:0000313" key="3">
    <source>
        <dbReference type="Proteomes" id="UP000199470"/>
    </source>
</evidence>